<proteinExistence type="predicted"/>
<name>A0AA40KFU2_9HYME</name>
<sequence length="179" mass="20044">MITFHVSLTFPTGETPYISNTNQEHGYWNFLSKAVIEATKNDVEKHEEQGSFGRLSETRWSTGSGLKYSRPGCGNLWLALGLDTRSLDPPWLWFGTLAKAIRQRHNGGHKSGSHAPKPRTRRPHADHGPQPSIIRPRVPAASLSVRLQLSLHADFVRYCCVHPSPTSADRRWISTKPVA</sequence>
<feature type="region of interest" description="Disordered" evidence="1">
    <location>
        <begin position="104"/>
        <end position="137"/>
    </location>
</feature>
<protein>
    <submittedName>
        <fullName evidence="2">Uncharacterized protein</fullName>
    </submittedName>
</protein>
<dbReference type="AlphaFoldDB" id="A0AA40KFU2"/>
<comment type="caution">
    <text evidence="2">The sequence shown here is derived from an EMBL/GenBank/DDBJ whole genome shotgun (WGS) entry which is preliminary data.</text>
</comment>
<evidence type="ECO:0000256" key="1">
    <source>
        <dbReference type="SAM" id="MobiDB-lite"/>
    </source>
</evidence>
<keyword evidence="3" id="KW-1185">Reference proteome</keyword>
<feature type="compositionally biased region" description="Basic residues" evidence="1">
    <location>
        <begin position="104"/>
        <end position="124"/>
    </location>
</feature>
<evidence type="ECO:0000313" key="3">
    <source>
        <dbReference type="Proteomes" id="UP001177670"/>
    </source>
</evidence>
<reference evidence="2" key="1">
    <citation type="submission" date="2021-10" db="EMBL/GenBank/DDBJ databases">
        <title>Melipona bicolor Genome sequencing and assembly.</title>
        <authorList>
            <person name="Araujo N.S."/>
            <person name="Arias M.C."/>
        </authorList>
    </citation>
    <scope>NUCLEOTIDE SEQUENCE</scope>
    <source>
        <strain evidence="2">USP_2M_L1-L4_2017</strain>
        <tissue evidence="2">Whole body</tissue>
    </source>
</reference>
<gene>
    <name evidence="2" type="ORF">K0M31_014794</name>
</gene>
<dbReference type="Proteomes" id="UP001177670">
    <property type="component" value="Unassembled WGS sequence"/>
</dbReference>
<dbReference type="EMBL" id="JAHYIQ010000041">
    <property type="protein sequence ID" value="KAK1118794.1"/>
    <property type="molecule type" value="Genomic_DNA"/>
</dbReference>
<evidence type="ECO:0000313" key="2">
    <source>
        <dbReference type="EMBL" id="KAK1118794.1"/>
    </source>
</evidence>
<organism evidence="2 3">
    <name type="scientific">Melipona bicolor</name>
    <dbReference type="NCBI Taxonomy" id="60889"/>
    <lineage>
        <taxon>Eukaryota</taxon>
        <taxon>Metazoa</taxon>
        <taxon>Ecdysozoa</taxon>
        <taxon>Arthropoda</taxon>
        <taxon>Hexapoda</taxon>
        <taxon>Insecta</taxon>
        <taxon>Pterygota</taxon>
        <taxon>Neoptera</taxon>
        <taxon>Endopterygota</taxon>
        <taxon>Hymenoptera</taxon>
        <taxon>Apocrita</taxon>
        <taxon>Aculeata</taxon>
        <taxon>Apoidea</taxon>
        <taxon>Anthophila</taxon>
        <taxon>Apidae</taxon>
        <taxon>Melipona</taxon>
    </lineage>
</organism>
<accession>A0AA40KFU2</accession>